<evidence type="ECO:0000256" key="3">
    <source>
        <dbReference type="ARBA" id="ARBA00022519"/>
    </source>
</evidence>
<keyword evidence="2" id="KW-1003">Cell membrane</keyword>
<evidence type="ECO:0000313" key="10">
    <source>
        <dbReference type="EMBL" id="OEL12426.1"/>
    </source>
</evidence>
<keyword evidence="6 8" id="KW-0472">Membrane</keyword>
<keyword evidence="11" id="KW-1185">Reference proteome</keyword>
<evidence type="ECO:0000256" key="2">
    <source>
        <dbReference type="ARBA" id="ARBA00022475"/>
    </source>
</evidence>
<dbReference type="OrthoDB" id="9810047at2"/>
<evidence type="ECO:0000256" key="8">
    <source>
        <dbReference type="SAM" id="Phobius"/>
    </source>
</evidence>
<feature type="domain" description="Threonine/Serine exporter ThrE" evidence="9">
    <location>
        <begin position="11"/>
        <end position="146"/>
    </location>
</feature>
<proteinExistence type="inferred from homology"/>
<dbReference type="PANTHER" id="PTHR34390:SF1">
    <property type="entry name" value="SUCCINATE TRANSPORTER SUBUNIT YJJB-RELATED"/>
    <property type="match status" value="1"/>
</dbReference>
<keyword evidence="5 8" id="KW-1133">Transmembrane helix</keyword>
<feature type="transmembrane region" description="Helical" evidence="8">
    <location>
        <begin position="130"/>
        <end position="151"/>
    </location>
</feature>
<comment type="subcellular location">
    <subcellularLocation>
        <location evidence="1">Cell membrane</location>
        <topology evidence="1">Multi-pass membrane protein</topology>
    </subcellularLocation>
</comment>
<evidence type="ECO:0000259" key="9">
    <source>
        <dbReference type="Pfam" id="PF12821"/>
    </source>
</evidence>
<keyword evidence="4 8" id="KW-0812">Transmembrane</keyword>
<feature type="transmembrane region" description="Helical" evidence="8">
    <location>
        <begin position="31"/>
        <end position="49"/>
    </location>
</feature>
<keyword evidence="3" id="KW-0997">Cell inner membrane</keyword>
<dbReference type="InterPro" id="IPR050539">
    <property type="entry name" value="ThrE_Dicarb/AminoAcid_Exp"/>
</dbReference>
<dbReference type="KEGG" id="cnr:EB819_06530"/>
<organism evidence="10 11">
    <name type="scientific">Cloacibacterium normanense</name>
    <dbReference type="NCBI Taxonomy" id="237258"/>
    <lineage>
        <taxon>Bacteria</taxon>
        <taxon>Pseudomonadati</taxon>
        <taxon>Bacteroidota</taxon>
        <taxon>Flavobacteriia</taxon>
        <taxon>Flavobacteriales</taxon>
        <taxon>Weeksellaceae</taxon>
    </lineage>
</organism>
<sequence length="170" mass="18547">MDFFLLIIKDFSFAFCVAIGFGSLFNTPNRVLLIAGLLGGLGHALRFTLYEGVGLGLITSTLSGTVLIGLLGIVLAHRVHTPPIVFTMPACITMIPGMYAYKTMLGFIRLTDESGLVRNPQDLDNTFHNLVLTASLLFCLAVGISIGVLLFRQSSVKMLKFAHKRKIEND</sequence>
<dbReference type="GO" id="GO:0015744">
    <property type="term" value="P:succinate transport"/>
    <property type="evidence" value="ECO:0007669"/>
    <property type="project" value="TreeGrafter"/>
</dbReference>
<comment type="caution">
    <text evidence="10">The sequence shown here is derived from an EMBL/GenBank/DDBJ whole genome shotgun (WGS) entry which is preliminary data.</text>
</comment>
<evidence type="ECO:0000256" key="4">
    <source>
        <dbReference type="ARBA" id="ARBA00022692"/>
    </source>
</evidence>
<dbReference type="RefSeq" id="WP_069796791.1">
    <property type="nucleotide sequence ID" value="NZ_CP034157.1"/>
</dbReference>
<dbReference type="InterPro" id="IPR024528">
    <property type="entry name" value="ThrE_2"/>
</dbReference>
<feature type="transmembrane region" description="Helical" evidence="8">
    <location>
        <begin position="55"/>
        <end position="76"/>
    </location>
</feature>
<dbReference type="PANTHER" id="PTHR34390">
    <property type="entry name" value="UPF0442 PROTEIN YJJB-RELATED"/>
    <property type="match status" value="1"/>
</dbReference>
<feature type="transmembrane region" description="Helical" evidence="8">
    <location>
        <begin position="6"/>
        <end position="24"/>
    </location>
</feature>
<reference evidence="10 11" key="1">
    <citation type="submission" date="2016-09" db="EMBL/GenBank/DDBJ databases">
        <authorList>
            <person name="Capua I."/>
            <person name="De Benedictis P."/>
            <person name="Joannis T."/>
            <person name="Lombin L.H."/>
            <person name="Cattoli G."/>
        </authorList>
    </citation>
    <scope>NUCLEOTIDE SEQUENCE [LARGE SCALE GENOMIC DNA]</scope>
    <source>
        <strain evidence="10 11">NRS-1</strain>
    </source>
</reference>
<protein>
    <recommendedName>
        <fullName evidence="9">Threonine/Serine exporter ThrE domain-containing protein</fullName>
    </recommendedName>
</protein>
<dbReference type="Pfam" id="PF12821">
    <property type="entry name" value="ThrE_2"/>
    <property type="match status" value="1"/>
</dbReference>
<dbReference type="Proteomes" id="UP000095601">
    <property type="component" value="Unassembled WGS sequence"/>
</dbReference>
<dbReference type="GO" id="GO:0005886">
    <property type="term" value="C:plasma membrane"/>
    <property type="evidence" value="ECO:0007669"/>
    <property type="project" value="UniProtKB-SubCell"/>
</dbReference>
<evidence type="ECO:0000256" key="5">
    <source>
        <dbReference type="ARBA" id="ARBA00022989"/>
    </source>
</evidence>
<name>A0A1E5UHT0_9FLAO</name>
<feature type="transmembrane region" description="Helical" evidence="8">
    <location>
        <begin position="83"/>
        <end position="101"/>
    </location>
</feature>
<dbReference type="AlphaFoldDB" id="A0A1E5UHT0"/>
<accession>A0A1E5UHT0</accession>
<evidence type="ECO:0000256" key="1">
    <source>
        <dbReference type="ARBA" id="ARBA00004651"/>
    </source>
</evidence>
<dbReference type="STRING" id="237258.SAMN04489756_10238"/>
<gene>
    <name evidence="10" type="ORF">BHF72_1181</name>
</gene>
<evidence type="ECO:0000256" key="7">
    <source>
        <dbReference type="ARBA" id="ARBA00034125"/>
    </source>
</evidence>
<evidence type="ECO:0000313" key="11">
    <source>
        <dbReference type="Proteomes" id="UP000095601"/>
    </source>
</evidence>
<dbReference type="EMBL" id="MKGI01000005">
    <property type="protein sequence ID" value="OEL12426.1"/>
    <property type="molecule type" value="Genomic_DNA"/>
</dbReference>
<comment type="similarity">
    <text evidence="7">Belongs to the ThrE exporter (TC 2.A.79) family.</text>
</comment>
<evidence type="ECO:0000256" key="6">
    <source>
        <dbReference type="ARBA" id="ARBA00023136"/>
    </source>
</evidence>
<dbReference type="PATRIC" id="fig|237258.4.peg.2186"/>